<evidence type="ECO:0000313" key="3">
    <source>
        <dbReference type="Proteomes" id="UP000053660"/>
    </source>
</evidence>
<dbReference type="InterPro" id="IPR028082">
    <property type="entry name" value="Peripla_BP_I"/>
</dbReference>
<keyword evidence="3" id="KW-1185">Reference proteome</keyword>
<feature type="transmembrane region" description="Helical" evidence="1">
    <location>
        <begin position="243"/>
        <end position="263"/>
    </location>
</feature>
<protein>
    <recommendedName>
        <fullName evidence="4">Guanylate cyclase</fullName>
    </recommendedName>
</protein>
<keyword evidence="1" id="KW-0812">Transmembrane</keyword>
<proteinExistence type="predicted"/>
<sequence length="384" mass="44231">YLSDRGIDIVAQIEISKYWNDSHLSATVDDLCQVSRVILPLLGSQLSDYTTFLSAINSTGHLDPEYSILIVLWDYQMDKRSYPWEGNSLIRLLFNRTYVLLNEAFDNSRVQPFMSKNNYGTSDIMSVIELYESLFVYANILHTEYEHDQSGRYNATTLRKLITYIQGPFGAINFNENTQRIAPFSFGYINDSGYNFIARLDVNRDCPSGACLTLNLSNANLQIREDMPTCGFKGEKCDQTGTIFVIFIVMAAVALCIVMFVSFRKIKHIESMQMPWAIAYPTLKFIDLDISTHGSQQLSILSLNEHMETKVKMRDFLRTRQLATINQTYVLVETIALKERLVFYKQDVDLLLKIKHSNHENVNPFIGLSYDSTHLYVLWTHCFR</sequence>
<keyword evidence="1" id="KW-0472">Membrane</keyword>
<dbReference type="SUPFAM" id="SSF53822">
    <property type="entry name" value="Periplasmic binding protein-like I"/>
    <property type="match status" value="1"/>
</dbReference>
<accession>A0A0B1TL92</accession>
<dbReference type="AlphaFoldDB" id="A0A0B1TL92"/>
<dbReference type="OrthoDB" id="1890790at2759"/>
<reference evidence="2 3" key="1">
    <citation type="submission" date="2014-03" db="EMBL/GenBank/DDBJ databases">
        <title>Draft genome of the hookworm Oesophagostomum dentatum.</title>
        <authorList>
            <person name="Mitreva M."/>
        </authorList>
    </citation>
    <scope>NUCLEOTIDE SEQUENCE [LARGE SCALE GENOMIC DNA]</scope>
    <source>
        <strain evidence="2 3">OD-Hann</strain>
    </source>
</reference>
<dbReference type="Proteomes" id="UP000053660">
    <property type="component" value="Unassembled WGS sequence"/>
</dbReference>
<keyword evidence="1" id="KW-1133">Transmembrane helix</keyword>
<evidence type="ECO:0000256" key="1">
    <source>
        <dbReference type="SAM" id="Phobius"/>
    </source>
</evidence>
<evidence type="ECO:0000313" key="2">
    <source>
        <dbReference type="EMBL" id="KHJ96135.1"/>
    </source>
</evidence>
<evidence type="ECO:0008006" key="4">
    <source>
        <dbReference type="Google" id="ProtNLM"/>
    </source>
</evidence>
<gene>
    <name evidence="2" type="ORF">OESDEN_03905</name>
</gene>
<dbReference type="EMBL" id="KN549754">
    <property type="protein sequence ID" value="KHJ96135.1"/>
    <property type="molecule type" value="Genomic_DNA"/>
</dbReference>
<organism evidence="2 3">
    <name type="scientific">Oesophagostomum dentatum</name>
    <name type="common">Nodular worm</name>
    <dbReference type="NCBI Taxonomy" id="61180"/>
    <lineage>
        <taxon>Eukaryota</taxon>
        <taxon>Metazoa</taxon>
        <taxon>Ecdysozoa</taxon>
        <taxon>Nematoda</taxon>
        <taxon>Chromadorea</taxon>
        <taxon>Rhabditida</taxon>
        <taxon>Rhabditina</taxon>
        <taxon>Rhabditomorpha</taxon>
        <taxon>Strongyloidea</taxon>
        <taxon>Strongylidae</taxon>
        <taxon>Oesophagostomum</taxon>
    </lineage>
</organism>
<feature type="non-terminal residue" evidence="2">
    <location>
        <position position="1"/>
    </location>
</feature>
<name>A0A0B1TL92_OESDE</name>